<name>A0A7J8EYW2_ROUAE</name>
<keyword evidence="3" id="KW-1185">Reference proteome</keyword>
<accession>A0A7J8EYW2</accession>
<feature type="chain" id="PRO_5029851165" evidence="1">
    <location>
        <begin position="21"/>
        <end position="89"/>
    </location>
</feature>
<keyword evidence="1" id="KW-0732">Signal</keyword>
<reference evidence="2 3" key="1">
    <citation type="journal article" date="2020" name="Nature">
        <title>Six reference-quality genomes reveal evolution of bat adaptations.</title>
        <authorList>
            <person name="Jebb D."/>
            <person name="Huang Z."/>
            <person name="Pippel M."/>
            <person name="Hughes G.M."/>
            <person name="Lavrichenko K."/>
            <person name="Devanna P."/>
            <person name="Winkler S."/>
            <person name="Jermiin L.S."/>
            <person name="Skirmuntt E.C."/>
            <person name="Katzourakis A."/>
            <person name="Burkitt-Gray L."/>
            <person name="Ray D.A."/>
            <person name="Sullivan K.A.M."/>
            <person name="Roscito J.G."/>
            <person name="Kirilenko B.M."/>
            <person name="Davalos L.M."/>
            <person name="Corthals A.P."/>
            <person name="Power M.L."/>
            <person name="Jones G."/>
            <person name="Ransome R.D."/>
            <person name="Dechmann D.K.N."/>
            <person name="Locatelli A.G."/>
            <person name="Puechmaille S.J."/>
            <person name="Fedrigo O."/>
            <person name="Jarvis E.D."/>
            <person name="Hiller M."/>
            <person name="Vernes S.C."/>
            <person name="Myers E.W."/>
            <person name="Teeling E.C."/>
        </authorList>
    </citation>
    <scope>NUCLEOTIDE SEQUENCE [LARGE SCALE GENOMIC DNA]</scope>
    <source>
        <strain evidence="2">MRouAeg1</strain>
        <tissue evidence="2">Muscle</tissue>
    </source>
</reference>
<dbReference type="Proteomes" id="UP000593571">
    <property type="component" value="Unassembled WGS sequence"/>
</dbReference>
<sequence>MRPSRLVWNRMLWLPPLTSCMMPGEVDWTGATLAGSAMALCNTPSPSRESPAEARTQCPVSGTTGFGIKLKADMMCSVLHPTSMAVFTT</sequence>
<evidence type="ECO:0000313" key="2">
    <source>
        <dbReference type="EMBL" id="KAF6440688.1"/>
    </source>
</evidence>
<comment type="caution">
    <text evidence="2">The sequence shown here is derived from an EMBL/GenBank/DDBJ whole genome shotgun (WGS) entry which is preliminary data.</text>
</comment>
<proteinExistence type="predicted"/>
<protein>
    <submittedName>
        <fullName evidence="2">Hyaluronan and proteoglycan link protein 1</fullName>
    </submittedName>
</protein>
<evidence type="ECO:0000313" key="3">
    <source>
        <dbReference type="Proteomes" id="UP000593571"/>
    </source>
</evidence>
<evidence type="ECO:0000256" key="1">
    <source>
        <dbReference type="SAM" id="SignalP"/>
    </source>
</evidence>
<organism evidence="2 3">
    <name type="scientific">Rousettus aegyptiacus</name>
    <name type="common">Egyptian fruit bat</name>
    <name type="synonym">Pteropus aegyptiacus</name>
    <dbReference type="NCBI Taxonomy" id="9407"/>
    <lineage>
        <taxon>Eukaryota</taxon>
        <taxon>Metazoa</taxon>
        <taxon>Chordata</taxon>
        <taxon>Craniata</taxon>
        <taxon>Vertebrata</taxon>
        <taxon>Euteleostomi</taxon>
        <taxon>Mammalia</taxon>
        <taxon>Eutheria</taxon>
        <taxon>Laurasiatheria</taxon>
        <taxon>Chiroptera</taxon>
        <taxon>Yinpterochiroptera</taxon>
        <taxon>Pteropodoidea</taxon>
        <taxon>Pteropodidae</taxon>
        <taxon>Rousettinae</taxon>
        <taxon>Rousettus</taxon>
    </lineage>
</organism>
<feature type="signal peptide" evidence="1">
    <location>
        <begin position="1"/>
        <end position="20"/>
    </location>
</feature>
<dbReference type="AlphaFoldDB" id="A0A7J8EYW2"/>
<dbReference type="EMBL" id="JACASE010000008">
    <property type="protein sequence ID" value="KAF6440688.1"/>
    <property type="molecule type" value="Genomic_DNA"/>
</dbReference>
<gene>
    <name evidence="2" type="ORF">HJG63_006114</name>
</gene>